<keyword evidence="1" id="KW-0472">Membrane</keyword>
<dbReference type="OrthoDB" id="164118at2"/>
<dbReference type="EMBL" id="LQBK01000004">
    <property type="protein sequence ID" value="KUG61687.1"/>
    <property type="molecule type" value="Genomic_DNA"/>
</dbReference>
<dbReference type="AlphaFoldDB" id="A0A0W8IND8"/>
<feature type="transmembrane region" description="Helical" evidence="1">
    <location>
        <begin position="121"/>
        <end position="144"/>
    </location>
</feature>
<keyword evidence="1" id="KW-1133">Transmembrane helix</keyword>
<evidence type="ECO:0008006" key="4">
    <source>
        <dbReference type="Google" id="ProtNLM"/>
    </source>
</evidence>
<sequence>MAATSSVSPGAAARHRSIDRELVALGVLVVAAASWGLLFLVHDMVGHGAEHVLADSAGASHAADSPHARHGNTAVTPPPALVGGMVAIGGWALMVVAMMLPPALPLLQTLRRLVSRQPDPWRLTVLGAMAFVGAWTVVGTAVVAGDLGVRALAEHSWPGADPRWVTAGVLVLAGVYQFTPLKDLCLRGCRSPRSFVLAHWQGRRSPGTETVALSGAYALSCIGCCWALMLICFAVGTAALPVMVALALVMAAERLVPWGHRLVRPSGLVLVVLGAVTALAAAAPAIPLL</sequence>
<keyword evidence="1" id="KW-0812">Transmembrane</keyword>
<feature type="transmembrane region" description="Helical" evidence="1">
    <location>
        <begin position="80"/>
        <end position="100"/>
    </location>
</feature>
<organism evidence="2 3">
    <name type="scientific">Kocuria rosea subsp. polaris</name>
    <dbReference type="NCBI Taxonomy" id="136273"/>
    <lineage>
        <taxon>Bacteria</taxon>
        <taxon>Bacillati</taxon>
        <taxon>Actinomycetota</taxon>
        <taxon>Actinomycetes</taxon>
        <taxon>Micrococcales</taxon>
        <taxon>Micrococcaceae</taxon>
        <taxon>Kocuria</taxon>
    </lineage>
</organism>
<name>A0A0W8IND8_KOCRO</name>
<evidence type="ECO:0000313" key="2">
    <source>
        <dbReference type="EMBL" id="KUG61687.1"/>
    </source>
</evidence>
<accession>A0A0W8IND8</accession>
<protein>
    <recommendedName>
        <fullName evidence="4">Metal-binding protein</fullName>
    </recommendedName>
</protein>
<feature type="transmembrane region" description="Helical" evidence="1">
    <location>
        <begin position="237"/>
        <end position="256"/>
    </location>
</feature>
<reference evidence="3" key="1">
    <citation type="submission" date="2015-12" db="EMBL/GenBank/DDBJ databases">
        <authorList>
            <person name="Nair G.R."/>
            <person name="Kaur G."/>
            <person name="Mayilraj S."/>
        </authorList>
    </citation>
    <scope>NUCLEOTIDE SEQUENCE [LARGE SCALE GENOMIC DNA]</scope>
    <source>
        <strain evidence="3">CD08_4</strain>
    </source>
</reference>
<feature type="transmembrane region" description="Helical" evidence="1">
    <location>
        <begin position="268"/>
        <end position="286"/>
    </location>
</feature>
<evidence type="ECO:0000256" key="1">
    <source>
        <dbReference type="SAM" id="Phobius"/>
    </source>
</evidence>
<proteinExistence type="predicted"/>
<dbReference type="InterPro" id="IPR018688">
    <property type="entry name" value="PpoB2-like"/>
</dbReference>
<dbReference type="RefSeq" id="WP_058873103.1">
    <property type="nucleotide sequence ID" value="NZ_LQBK01000004.1"/>
</dbReference>
<dbReference type="Pfam" id="PF09948">
    <property type="entry name" value="PpoB2"/>
    <property type="match status" value="1"/>
</dbReference>
<feature type="transmembrane region" description="Helical" evidence="1">
    <location>
        <begin position="22"/>
        <end position="41"/>
    </location>
</feature>
<dbReference type="Proteomes" id="UP000053512">
    <property type="component" value="Unassembled WGS sequence"/>
</dbReference>
<comment type="caution">
    <text evidence="2">The sequence shown here is derived from an EMBL/GenBank/DDBJ whole genome shotgun (WGS) entry which is preliminary data.</text>
</comment>
<gene>
    <name evidence="2" type="ORF">AVL61_01930</name>
</gene>
<evidence type="ECO:0000313" key="3">
    <source>
        <dbReference type="Proteomes" id="UP000053512"/>
    </source>
</evidence>